<dbReference type="InterPro" id="IPR036425">
    <property type="entry name" value="MoaB/Mog-like_dom_sf"/>
</dbReference>
<comment type="catalytic activity">
    <reaction evidence="11">
        <text>molybdopterin + ATP + H(+) = adenylyl-molybdopterin + diphosphate</text>
        <dbReference type="Rhea" id="RHEA:31331"/>
        <dbReference type="ChEBI" id="CHEBI:15378"/>
        <dbReference type="ChEBI" id="CHEBI:30616"/>
        <dbReference type="ChEBI" id="CHEBI:33019"/>
        <dbReference type="ChEBI" id="CHEBI:58698"/>
        <dbReference type="ChEBI" id="CHEBI:62727"/>
    </reaction>
</comment>
<evidence type="ECO:0000256" key="5">
    <source>
        <dbReference type="ARBA" id="ARBA00022505"/>
    </source>
</evidence>
<dbReference type="SMART" id="SM00852">
    <property type="entry name" value="MoCF_biosynth"/>
    <property type="match status" value="1"/>
</dbReference>
<comment type="similarity">
    <text evidence="11">Belongs to the MoeA family.</text>
</comment>
<dbReference type="GO" id="GO:0061598">
    <property type="term" value="F:molybdopterin adenylyltransferase activity"/>
    <property type="evidence" value="ECO:0007669"/>
    <property type="project" value="UniProtKB-UniRule"/>
</dbReference>
<comment type="cofactor">
    <cofactor evidence="1 11">
        <name>Mg(2+)</name>
        <dbReference type="ChEBI" id="CHEBI:18420"/>
    </cofactor>
</comment>
<dbReference type="PANTHER" id="PTHR10192">
    <property type="entry name" value="MOLYBDOPTERIN BIOSYNTHESIS PROTEIN"/>
    <property type="match status" value="1"/>
</dbReference>
<dbReference type="CDD" id="cd00887">
    <property type="entry name" value="MoeA"/>
    <property type="match status" value="1"/>
</dbReference>
<keyword evidence="7 11" id="KW-0479">Metal-binding</keyword>
<evidence type="ECO:0000256" key="2">
    <source>
        <dbReference type="ARBA" id="ARBA00005046"/>
    </source>
</evidence>
<dbReference type="SUPFAM" id="SSF63882">
    <property type="entry name" value="MoeA N-terminal region -like"/>
    <property type="match status" value="1"/>
</dbReference>
<dbReference type="Proteomes" id="UP001174909">
    <property type="component" value="Unassembled WGS sequence"/>
</dbReference>
<evidence type="ECO:0000313" key="14">
    <source>
        <dbReference type="Proteomes" id="UP001174909"/>
    </source>
</evidence>
<dbReference type="FunFam" id="3.40.980.10:FF:000004">
    <property type="entry name" value="Molybdopterin molybdenumtransferase"/>
    <property type="match status" value="1"/>
</dbReference>
<evidence type="ECO:0000256" key="1">
    <source>
        <dbReference type="ARBA" id="ARBA00001946"/>
    </source>
</evidence>
<dbReference type="GO" id="GO:0046872">
    <property type="term" value="F:metal ion binding"/>
    <property type="evidence" value="ECO:0007669"/>
    <property type="project" value="UniProtKB-UniRule"/>
</dbReference>
<evidence type="ECO:0000256" key="7">
    <source>
        <dbReference type="ARBA" id="ARBA00022723"/>
    </source>
</evidence>
<dbReference type="FunFam" id="2.170.190.11:FF:000004">
    <property type="entry name" value="Molybdopterin molybdenumtransferase"/>
    <property type="match status" value="1"/>
</dbReference>
<keyword evidence="8 11" id="KW-0460">Magnesium</keyword>
<gene>
    <name evidence="13" type="ORF">GBAR_LOCUS24924</name>
</gene>
<evidence type="ECO:0000313" key="13">
    <source>
        <dbReference type="EMBL" id="CAI8045037.1"/>
    </source>
</evidence>
<dbReference type="GO" id="GO:0006777">
    <property type="term" value="P:Mo-molybdopterin cofactor biosynthetic process"/>
    <property type="evidence" value="ECO:0007669"/>
    <property type="project" value="UniProtKB-UniRule"/>
</dbReference>
<keyword evidence="9 11" id="KW-0501">Molybdenum cofactor biosynthesis</keyword>
<dbReference type="InterPro" id="IPR001453">
    <property type="entry name" value="MoaB/Mog_dom"/>
</dbReference>
<dbReference type="Gene3D" id="3.90.105.10">
    <property type="entry name" value="Molybdopterin biosynthesis moea protein, domain 2"/>
    <property type="match status" value="1"/>
</dbReference>
<dbReference type="InterPro" id="IPR036135">
    <property type="entry name" value="MoeA_linker/N_sf"/>
</dbReference>
<protein>
    <submittedName>
        <fullName evidence="13">Molybdopterin molybdenumtransferase</fullName>
    </submittedName>
</protein>
<dbReference type="InterPro" id="IPR038987">
    <property type="entry name" value="MoeA-like"/>
</dbReference>
<proteinExistence type="inferred from homology"/>
<dbReference type="GO" id="GO:0005829">
    <property type="term" value="C:cytosol"/>
    <property type="evidence" value="ECO:0007669"/>
    <property type="project" value="TreeGrafter"/>
</dbReference>
<organism evidence="13 14">
    <name type="scientific">Geodia barretti</name>
    <name type="common">Barrett's horny sponge</name>
    <dbReference type="NCBI Taxonomy" id="519541"/>
    <lineage>
        <taxon>Eukaryota</taxon>
        <taxon>Metazoa</taxon>
        <taxon>Porifera</taxon>
        <taxon>Demospongiae</taxon>
        <taxon>Heteroscleromorpha</taxon>
        <taxon>Tetractinellida</taxon>
        <taxon>Astrophorina</taxon>
        <taxon>Geodiidae</taxon>
        <taxon>Geodia</taxon>
    </lineage>
</organism>
<dbReference type="Pfam" id="PF03453">
    <property type="entry name" value="MoeA_N"/>
    <property type="match status" value="1"/>
</dbReference>
<comment type="similarity">
    <text evidence="3">In the N-terminal section; belongs to the MoaB/Mog family.</text>
</comment>
<keyword evidence="14" id="KW-1185">Reference proteome</keyword>
<keyword evidence="5 11" id="KW-0500">Molybdenum</keyword>
<evidence type="ECO:0000256" key="6">
    <source>
        <dbReference type="ARBA" id="ARBA00022679"/>
    </source>
</evidence>
<accession>A0AA35TD74</accession>
<dbReference type="Gene3D" id="2.170.190.11">
    <property type="entry name" value="Molybdopterin biosynthesis moea protein, domain 3"/>
    <property type="match status" value="1"/>
</dbReference>
<name>A0AA35TD74_GEOBA</name>
<evidence type="ECO:0000256" key="3">
    <source>
        <dbReference type="ARBA" id="ARBA00007589"/>
    </source>
</evidence>
<evidence type="ECO:0000256" key="4">
    <source>
        <dbReference type="ARBA" id="ARBA00008339"/>
    </source>
</evidence>
<comment type="function">
    <text evidence="11">Catalyzes two steps in the biosynthesis of the molybdenum cofactor. In the first step, molybdopterin is adenylated. Subsequently, molybdate is inserted into adenylated molybdopterin and AMP is released.</text>
</comment>
<reference evidence="13" key="1">
    <citation type="submission" date="2023-03" db="EMBL/GenBank/DDBJ databases">
        <authorList>
            <person name="Steffen K."/>
            <person name="Cardenas P."/>
        </authorList>
    </citation>
    <scope>NUCLEOTIDE SEQUENCE</scope>
</reference>
<dbReference type="AlphaFoldDB" id="A0AA35TD74"/>
<dbReference type="EMBL" id="CASHTH010003442">
    <property type="protein sequence ID" value="CAI8045037.1"/>
    <property type="molecule type" value="Genomic_DNA"/>
</dbReference>
<dbReference type="NCBIfam" id="NF045515">
    <property type="entry name" value="Glp_gephyrin"/>
    <property type="match status" value="1"/>
</dbReference>
<dbReference type="GO" id="GO:0061599">
    <property type="term" value="F:molybdopterin molybdotransferase activity"/>
    <property type="evidence" value="ECO:0007669"/>
    <property type="project" value="UniProtKB-UniRule"/>
</dbReference>
<evidence type="ECO:0000256" key="11">
    <source>
        <dbReference type="RuleBase" id="RU365090"/>
    </source>
</evidence>
<comment type="pathway">
    <text evidence="2 11">Cofactor biosynthesis; molybdopterin biosynthesis.</text>
</comment>
<keyword evidence="6 11" id="KW-0808">Transferase</keyword>
<comment type="catalytic activity">
    <reaction evidence="10">
        <text>adenylyl-molybdopterin + molybdate = Mo-molybdopterin + AMP + H(+)</text>
        <dbReference type="Rhea" id="RHEA:35047"/>
        <dbReference type="ChEBI" id="CHEBI:15378"/>
        <dbReference type="ChEBI" id="CHEBI:36264"/>
        <dbReference type="ChEBI" id="CHEBI:62727"/>
        <dbReference type="ChEBI" id="CHEBI:71302"/>
        <dbReference type="ChEBI" id="CHEBI:456215"/>
        <dbReference type="EC" id="2.10.1.1"/>
    </reaction>
</comment>
<dbReference type="InterPro" id="IPR005110">
    <property type="entry name" value="MoeA_linker/N"/>
</dbReference>
<feature type="domain" description="MoaB/Mog" evidence="12">
    <location>
        <begin position="179"/>
        <end position="316"/>
    </location>
</feature>
<evidence type="ECO:0000256" key="8">
    <source>
        <dbReference type="ARBA" id="ARBA00022842"/>
    </source>
</evidence>
<dbReference type="GO" id="GO:0005524">
    <property type="term" value="F:ATP binding"/>
    <property type="evidence" value="ECO:0007669"/>
    <property type="project" value="UniProtKB-UniRule"/>
</dbReference>
<evidence type="ECO:0000256" key="9">
    <source>
        <dbReference type="ARBA" id="ARBA00023150"/>
    </source>
</evidence>
<dbReference type="PANTHER" id="PTHR10192:SF5">
    <property type="entry name" value="GEPHYRIN"/>
    <property type="match status" value="1"/>
</dbReference>
<dbReference type="Pfam" id="PF00994">
    <property type="entry name" value="MoCF_biosynth"/>
    <property type="match status" value="1"/>
</dbReference>
<evidence type="ECO:0000256" key="10">
    <source>
        <dbReference type="ARBA" id="ARBA00047317"/>
    </source>
</evidence>
<comment type="similarity">
    <text evidence="4">In the C-terminal section; belongs to the MoeA family.</text>
</comment>
<sequence length="333" mass="35842">MLSVEEARQQMLNTIPVLPTEKREILNCAGYVLAEALHAEENIPPFDNSAMDGFAVRAADVQNASETKPAVLTVVETIAAGYAPTKQVAPGQTSRIMTGAMMPEGADAVVMQEVTQRDGDEVKIFEGVDKTGNVRFTGESVAKEQQVMGKGKYLRPPEVSMLASLNCPEVTVYRKPTVAIVSTGDELTPLGEPLEPGKIRDSNRYGLYAQVEEAGGIPIDMGIAPDDEVETERIFRAALAKADALITSGGVSVGEHDVVKSVLARLGKINFWRVAMKPGKTAGLTAFRTENLFWIAGNPVSSLVVFELFVRPALLKMAGHTELLASDLQSHFS</sequence>
<dbReference type="SUPFAM" id="SSF53218">
    <property type="entry name" value="Molybdenum cofactor biosynthesis proteins"/>
    <property type="match status" value="1"/>
</dbReference>
<evidence type="ECO:0000259" key="12">
    <source>
        <dbReference type="SMART" id="SM00852"/>
    </source>
</evidence>
<dbReference type="Gene3D" id="3.40.980.10">
    <property type="entry name" value="MoaB/Mog-like domain"/>
    <property type="match status" value="1"/>
</dbReference>
<comment type="caution">
    <text evidence="13">The sequence shown here is derived from an EMBL/GenBank/DDBJ whole genome shotgun (WGS) entry which is preliminary data.</text>
</comment>
<dbReference type="NCBIfam" id="TIGR00177">
    <property type="entry name" value="molyb_syn"/>
    <property type="match status" value="1"/>
</dbReference>